<evidence type="ECO:0000256" key="4">
    <source>
        <dbReference type="ARBA" id="ARBA00022741"/>
    </source>
</evidence>
<evidence type="ECO:0000256" key="1">
    <source>
        <dbReference type="ARBA" id="ARBA00012391"/>
    </source>
</evidence>
<keyword evidence="6" id="KW-0342">GTP-binding</keyword>
<evidence type="ECO:0000256" key="6">
    <source>
        <dbReference type="ARBA" id="ARBA00023134"/>
    </source>
</evidence>
<dbReference type="SUPFAM" id="SSF50465">
    <property type="entry name" value="EF-Tu/eEF-1alpha/eIF2-gamma C-terminal domain"/>
    <property type="match status" value="1"/>
</dbReference>
<feature type="domain" description="Tr-type G" evidence="7">
    <location>
        <begin position="31"/>
        <end position="247"/>
    </location>
</feature>
<evidence type="ECO:0000256" key="2">
    <source>
        <dbReference type="ARBA" id="ARBA00022679"/>
    </source>
</evidence>
<dbReference type="InterPro" id="IPR041757">
    <property type="entry name" value="CysN_GTP-bd"/>
</dbReference>
<dbReference type="InterPro" id="IPR031157">
    <property type="entry name" value="G_TR_CS"/>
</dbReference>
<dbReference type="GO" id="GO:0004781">
    <property type="term" value="F:sulfate adenylyltransferase (ATP) activity"/>
    <property type="evidence" value="ECO:0007669"/>
    <property type="project" value="UniProtKB-EC"/>
</dbReference>
<evidence type="ECO:0000256" key="3">
    <source>
        <dbReference type="ARBA" id="ARBA00022695"/>
    </source>
</evidence>
<sequence length="465" mass="47906">MSTTNLDTAAADTTVLDGAALGHAARALGTRGLFRFATAGSVDDGKSTLVGRLLHDAKVVLADTLESLARTSAATGFGGGDGTLDLALLTDGLRAEREQGITIDVAYRYFSTGERSFVLADCPGHVQYTRNTVTGASTADAAIVLIDARKGVLEQTRRHLGVIGLLRVPNVIVAVNKIDLVDYDEARFADIAADVARVAAGLGLPAPHVLPVSALVGDNVVERSAHTGWYTGATLLGLLESLPTRDEADTAAEDFRFPVQLVLRPQGALAPCLDPEAFRDYRAYAGSIAAGSVSVGDPVTVASPGAPRRETTVIGIDAAGVSLDTATAPASVALRLAAELDIARGDTIAATGTLPESSADLHAQLCWLSPAPLLPGATVLVKHGTATLRAKVGSIAGVLDLEDFGLLPAASLELNDIGTVVLRLAGELPTEPYARHHRTGAFLVIDPQSGNTLAAGLVGERTSAA</sequence>
<evidence type="ECO:0000313" key="9">
    <source>
        <dbReference type="Proteomes" id="UP000766570"/>
    </source>
</evidence>
<dbReference type="InterPro" id="IPR054696">
    <property type="entry name" value="GTP-eEF1A_C"/>
</dbReference>
<dbReference type="InterPro" id="IPR009000">
    <property type="entry name" value="Transl_B-barrel_sf"/>
</dbReference>
<dbReference type="Gene3D" id="3.40.50.300">
    <property type="entry name" value="P-loop containing nucleotide triphosphate hydrolases"/>
    <property type="match status" value="1"/>
</dbReference>
<organism evidence="8 9">
    <name type="scientific">Paeniglutamicibacter psychrophenolicus</name>
    <dbReference type="NCBI Taxonomy" id="257454"/>
    <lineage>
        <taxon>Bacteria</taxon>
        <taxon>Bacillati</taxon>
        <taxon>Actinomycetota</taxon>
        <taxon>Actinomycetes</taxon>
        <taxon>Micrococcales</taxon>
        <taxon>Micrococcaceae</taxon>
        <taxon>Paeniglutamicibacter</taxon>
    </lineage>
</organism>
<protein>
    <recommendedName>
        <fullName evidence="1">sulfate adenylyltransferase</fullName>
        <ecNumber evidence="1">2.7.7.4</ecNumber>
    </recommendedName>
</protein>
<dbReference type="PANTHER" id="PTHR23115">
    <property type="entry name" value="TRANSLATION FACTOR"/>
    <property type="match status" value="1"/>
</dbReference>
<dbReference type="PROSITE" id="PS00301">
    <property type="entry name" value="G_TR_1"/>
    <property type="match status" value="1"/>
</dbReference>
<dbReference type="NCBIfam" id="TIGR02034">
    <property type="entry name" value="CysN"/>
    <property type="match status" value="1"/>
</dbReference>
<evidence type="ECO:0000256" key="5">
    <source>
        <dbReference type="ARBA" id="ARBA00022840"/>
    </source>
</evidence>
<dbReference type="EMBL" id="JAGIOE010000001">
    <property type="protein sequence ID" value="MBP2375034.1"/>
    <property type="molecule type" value="Genomic_DNA"/>
</dbReference>
<dbReference type="EC" id="2.7.7.4" evidence="1"/>
<comment type="caution">
    <text evidence="8">The sequence shown here is derived from an EMBL/GenBank/DDBJ whole genome shotgun (WGS) entry which is preliminary data.</text>
</comment>
<dbReference type="InterPro" id="IPR011779">
    <property type="entry name" value="SO4_adenylTrfase_lsu"/>
</dbReference>
<dbReference type="SUPFAM" id="SSF50447">
    <property type="entry name" value="Translation proteins"/>
    <property type="match status" value="1"/>
</dbReference>
<dbReference type="SUPFAM" id="SSF52540">
    <property type="entry name" value="P-loop containing nucleoside triphosphate hydrolases"/>
    <property type="match status" value="1"/>
</dbReference>
<dbReference type="InterPro" id="IPR044139">
    <property type="entry name" value="CysN_NoDQ_III"/>
</dbReference>
<evidence type="ECO:0000259" key="7">
    <source>
        <dbReference type="PROSITE" id="PS51722"/>
    </source>
</evidence>
<keyword evidence="4" id="KW-0547">Nucleotide-binding</keyword>
<dbReference type="InterPro" id="IPR050100">
    <property type="entry name" value="TRAFAC_GTPase_members"/>
</dbReference>
<name>A0ABS4WFP1_9MICC</name>
<reference evidence="8 9" key="1">
    <citation type="submission" date="2021-03" db="EMBL/GenBank/DDBJ databases">
        <title>Sequencing the genomes of 1000 actinobacteria strains.</title>
        <authorList>
            <person name="Klenk H.-P."/>
        </authorList>
    </citation>
    <scope>NUCLEOTIDE SEQUENCE [LARGE SCALE GENOMIC DNA]</scope>
    <source>
        <strain evidence="8 9">DSM 15454</strain>
    </source>
</reference>
<dbReference type="CDD" id="cd04166">
    <property type="entry name" value="CysN_ATPS"/>
    <property type="match status" value="1"/>
</dbReference>
<dbReference type="RefSeq" id="WP_209908262.1">
    <property type="nucleotide sequence ID" value="NZ_BAAAMI010000008.1"/>
</dbReference>
<keyword evidence="9" id="KW-1185">Reference proteome</keyword>
<accession>A0ABS4WFP1</accession>
<keyword evidence="3 8" id="KW-0548">Nucleotidyltransferase</keyword>
<dbReference type="Pfam" id="PF22594">
    <property type="entry name" value="GTP-eEF1A_C"/>
    <property type="match status" value="1"/>
</dbReference>
<keyword evidence="5" id="KW-0067">ATP-binding</keyword>
<evidence type="ECO:0000313" key="8">
    <source>
        <dbReference type="EMBL" id="MBP2375034.1"/>
    </source>
</evidence>
<dbReference type="Proteomes" id="UP000766570">
    <property type="component" value="Unassembled WGS sequence"/>
</dbReference>
<dbReference type="PROSITE" id="PS51722">
    <property type="entry name" value="G_TR_2"/>
    <property type="match status" value="1"/>
</dbReference>
<proteinExistence type="predicted"/>
<dbReference type="CDD" id="cd04095">
    <property type="entry name" value="CysN_NoDQ_III"/>
    <property type="match status" value="1"/>
</dbReference>
<dbReference type="InterPro" id="IPR027417">
    <property type="entry name" value="P-loop_NTPase"/>
</dbReference>
<keyword evidence="2 8" id="KW-0808">Transferase</keyword>
<dbReference type="Pfam" id="PF00009">
    <property type="entry name" value="GTP_EFTU"/>
    <property type="match status" value="1"/>
</dbReference>
<dbReference type="Gene3D" id="2.40.30.10">
    <property type="entry name" value="Translation factors"/>
    <property type="match status" value="2"/>
</dbReference>
<gene>
    <name evidence="8" type="ORF">JOF46_002946</name>
</gene>
<dbReference type="InterPro" id="IPR000795">
    <property type="entry name" value="T_Tr_GTP-bd_dom"/>
</dbReference>
<dbReference type="PRINTS" id="PR00315">
    <property type="entry name" value="ELONGATNFCT"/>
</dbReference>
<dbReference type="InterPro" id="IPR009001">
    <property type="entry name" value="Transl_elong_EF1A/Init_IF2_C"/>
</dbReference>